<dbReference type="Pfam" id="PF10108">
    <property type="entry name" value="DNA_pol_B_exo2"/>
    <property type="match status" value="1"/>
</dbReference>
<dbReference type="Proteomes" id="UP000036908">
    <property type="component" value="Unassembled WGS sequence"/>
</dbReference>
<dbReference type="GO" id="GO:0004527">
    <property type="term" value="F:exonuclease activity"/>
    <property type="evidence" value="ECO:0007669"/>
    <property type="project" value="UniProtKB-KW"/>
</dbReference>
<reference evidence="3" key="1">
    <citation type="submission" date="2014-11" db="EMBL/GenBank/DDBJ databases">
        <title>Genome sequencing of Roseivirga sp. D-25.</title>
        <authorList>
            <person name="Selvaratnam C."/>
            <person name="Thevarajoo S."/>
            <person name="Goh K.M."/>
            <person name="Eee R."/>
            <person name="Chan K.-G."/>
            <person name="Chong C.S."/>
        </authorList>
    </citation>
    <scope>NUCLEOTIDE SEQUENCE [LARGE SCALE GENOMIC DNA]</scope>
    <source>
        <strain evidence="3">D-25</strain>
    </source>
</reference>
<dbReference type="PATRIC" id="fig|1566026.4.peg.2714"/>
<dbReference type="InterPro" id="IPR036397">
    <property type="entry name" value="RNaseH_sf"/>
</dbReference>
<keyword evidence="3" id="KW-1185">Reference proteome</keyword>
<proteinExistence type="predicted"/>
<dbReference type="GO" id="GO:0003676">
    <property type="term" value="F:nucleic acid binding"/>
    <property type="evidence" value="ECO:0007669"/>
    <property type="project" value="InterPro"/>
</dbReference>
<sequence length="236" mass="27423">MKQFSDLLFLDIETAAAYKSFDELPERMQKLWTKKAAFLRNPNELSPAELYGQAGIYSEFGKIISIAVGYFKEEENGFSLRVKDISSHDEIEILTEFKTLVEEKFKSKKLRLCAHNGKEFDFPYIARRMIINGIEVPKTLQMSGKKPWEIPHLDTMEMWKFGDYKHFTSLDLLAAILNIPTSKDDIDGSQVNRVYYEENDLERIAKYCKKDVIVLAQVFLKLNQFPAIKNDDIFII</sequence>
<dbReference type="SUPFAM" id="SSF53098">
    <property type="entry name" value="Ribonuclease H-like"/>
    <property type="match status" value="1"/>
</dbReference>
<evidence type="ECO:0000259" key="1">
    <source>
        <dbReference type="Pfam" id="PF10108"/>
    </source>
</evidence>
<dbReference type="AlphaFoldDB" id="A0A0L8ANB6"/>
<protein>
    <submittedName>
        <fullName evidence="2">3'-5' exonuclease</fullName>
    </submittedName>
</protein>
<dbReference type="RefSeq" id="WP_053222497.1">
    <property type="nucleotide sequence ID" value="NZ_JSVA01000005.1"/>
</dbReference>
<dbReference type="OrthoDB" id="9773351at2"/>
<name>A0A0L8ANB6_9BACT</name>
<feature type="domain" description="Predicted 3'-5' exonuclease PolB-like" evidence="1">
    <location>
        <begin position="59"/>
        <end position="225"/>
    </location>
</feature>
<dbReference type="InterPro" id="IPR012337">
    <property type="entry name" value="RNaseH-like_sf"/>
</dbReference>
<dbReference type="InterPro" id="IPR019288">
    <property type="entry name" value="3'-5'_exonuclease_PolB-like"/>
</dbReference>
<evidence type="ECO:0000313" key="3">
    <source>
        <dbReference type="Proteomes" id="UP000036908"/>
    </source>
</evidence>
<evidence type="ECO:0000313" key="2">
    <source>
        <dbReference type="EMBL" id="KOF03814.1"/>
    </source>
</evidence>
<keyword evidence="2" id="KW-0269">Exonuclease</keyword>
<dbReference type="EMBL" id="JSVA01000005">
    <property type="protein sequence ID" value="KOF03814.1"/>
    <property type="molecule type" value="Genomic_DNA"/>
</dbReference>
<organism evidence="2 3">
    <name type="scientific">Roseivirga seohaensis subsp. aquiponti</name>
    <dbReference type="NCBI Taxonomy" id="1566026"/>
    <lineage>
        <taxon>Bacteria</taxon>
        <taxon>Pseudomonadati</taxon>
        <taxon>Bacteroidota</taxon>
        <taxon>Cytophagia</taxon>
        <taxon>Cytophagales</taxon>
        <taxon>Roseivirgaceae</taxon>
        <taxon>Roseivirga</taxon>
    </lineage>
</organism>
<gene>
    <name evidence="2" type="ORF">OB69_04460</name>
</gene>
<accession>A0A0L8ANB6</accession>
<dbReference type="CDD" id="cd05782">
    <property type="entry name" value="DNA_polB_like1_exo"/>
    <property type="match status" value="1"/>
</dbReference>
<keyword evidence="2" id="KW-0378">Hydrolase</keyword>
<dbReference type="Gene3D" id="3.30.420.10">
    <property type="entry name" value="Ribonuclease H-like superfamily/Ribonuclease H"/>
    <property type="match status" value="1"/>
</dbReference>
<keyword evidence="2" id="KW-0540">Nuclease</keyword>
<comment type="caution">
    <text evidence="2">The sequence shown here is derived from an EMBL/GenBank/DDBJ whole genome shotgun (WGS) entry which is preliminary data.</text>
</comment>